<name>A0A1Y0EK50_9BURK</name>
<accession>A0A1Y0EK50</accession>
<gene>
    <name evidence="2" type="ORF">CCO03_02235</name>
</gene>
<feature type="compositionally biased region" description="Low complexity" evidence="1">
    <location>
        <begin position="283"/>
        <end position="312"/>
    </location>
</feature>
<dbReference type="AlphaFoldDB" id="A0A1Y0EK50"/>
<keyword evidence="3" id="KW-1185">Reference proteome</keyword>
<dbReference type="Pfam" id="PF10023">
    <property type="entry name" value="Aminopep"/>
    <property type="match status" value="2"/>
</dbReference>
<evidence type="ECO:0008006" key="4">
    <source>
        <dbReference type="Google" id="ProtNLM"/>
    </source>
</evidence>
<feature type="region of interest" description="Disordered" evidence="1">
    <location>
        <begin position="283"/>
        <end position="349"/>
    </location>
</feature>
<dbReference type="EMBL" id="CP021455">
    <property type="protein sequence ID" value="ARU03662.1"/>
    <property type="molecule type" value="Genomic_DNA"/>
</dbReference>
<evidence type="ECO:0000313" key="3">
    <source>
        <dbReference type="Proteomes" id="UP000196138"/>
    </source>
</evidence>
<evidence type="ECO:0000256" key="1">
    <source>
        <dbReference type="SAM" id="MobiDB-lite"/>
    </source>
</evidence>
<sequence>MWPGPRAGQTIIPHTMRHLRRPLARFRRVLLGALVLAALAATGCQSLGYYAQSVNGHLTLMNAARPVNDWLQDERTPPDLQARLQLAQQLRGFASQALHLPDNASYRRYADLRRRAVVWNVAAAPPDSLTLKSWCFMVVGCVSYRGYFDEAEAQALGRQLAQQGWEVDVYPVPAYSTLGWLNWLGGDPLLSTFIVYGEGDLAGLLFHELAHQQVYVDHDSAFNESYATAVERLGVRQWLATRPAEVREAHARGQRHRREFRALQQRTREALAALYARGGGAPHAAAASAAERGAGPEPDASRRQATASQASALGANRTNESGLAGADRPAPPLTAGDLNQAPGEGENGPLDRAALLARKTQLMQDFAAQYRALQTDWAARGEPDARHDRWVAKANNASFGLQSVYQGWVPAFEALFEGQGCDWPRFHAAVAELARQPRPARDAALSRLAEGAAPAAVRQPALAACRVFGSSVF</sequence>
<evidence type="ECO:0000313" key="2">
    <source>
        <dbReference type="EMBL" id="ARU03662.1"/>
    </source>
</evidence>
<dbReference type="Proteomes" id="UP000196138">
    <property type="component" value="Chromosome"/>
</dbReference>
<reference evidence="2 3" key="1">
    <citation type="submission" date="2017-05" db="EMBL/GenBank/DDBJ databases">
        <authorList>
            <person name="Song R."/>
            <person name="Chenine A.L."/>
            <person name="Ruprecht R.M."/>
        </authorList>
    </citation>
    <scope>NUCLEOTIDE SEQUENCE [LARGE SCALE GENOMIC DNA]</scope>
    <source>
        <strain evidence="2 3">DSM 26136</strain>
    </source>
</reference>
<dbReference type="InterPro" id="IPR014553">
    <property type="entry name" value="Aminopept"/>
</dbReference>
<protein>
    <recommendedName>
        <fullName evidence="4">Aminopeptidase</fullName>
    </recommendedName>
</protein>
<organism evidence="2 3">
    <name type="scientific">Comamonas serinivorans</name>
    <dbReference type="NCBI Taxonomy" id="1082851"/>
    <lineage>
        <taxon>Bacteria</taxon>
        <taxon>Pseudomonadati</taxon>
        <taxon>Pseudomonadota</taxon>
        <taxon>Betaproteobacteria</taxon>
        <taxon>Burkholderiales</taxon>
        <taxon>Comamonadaceae</taxon>
        <taxon>Comamonas</taxon>
    </lineage>
</organism>
<dbReference type="KEGG" id="cser:CCO03_02235"/>
<proteinExistence type="predicted"/>